<evidence type="ECO:0000313" key="3">
    <source>
        <dbReference type="Proteomes" id="UP000818624"/>
    </source>
</evidence>
<evidence type="ECO:0000313" key="2">
    <source>
        <dbReference type="EMBL" id="WFD46024.1"/>
    </source>
</evidence>
<protein>
    <submittedName>
        <fullName evidence="2">Uncharacterized protein</fullName>
    </submittedName>
</protein>
<accession>A0ABY8EM18</accession>
<dbReference type="Proteomes" id="UP000818624">
    <property type="component" value="Chromosome 1"/>
</dbReference>
<dbReference type="EMBL" id="CP046234">
    <property type="protein sequence ID" value="WFD46024.1"/>
    <property type="molecule type" value="Genomic_DNA"/>
</dbReference>
<evidence type="ECO:0000256" key="1">
    <source>
        <dbReference type="SAM" id="MobiDB-lite"/>
    </source>
</evidence>
<keyword evidence="3" id="KW-1185">Reference proteome</keyword>
<name>A0ABY8EM18_MALFU</name>
<feature type="compositionally biased region" description="Acidic residues" evidence="1">
    <location>
        <begin position="52"/>
        <end position="61"/>
    </location>
</feature>
<feature type="region of interest" description="Disordered" evidence="1">
    <location>
        <begin position="36"/>
        <end position="72"/>
    </location>
</feature>
<reference evidence="2 3" key="1">
    <citation type="journal article" date="2020" name="Elife">
        <title>Loss of centromere function drives karyotype evolution in closely related Malassezia species.</title>
        <authorList>
            <person name="Sankaranarayanan S.R."/>
            <person name="Ianiri G."/>
            <person name="Coelho M.A."/>
            <person name="Reza M.H."/>
            <person name="Thimmappa B.C."/>
            <person name="Ganguly P."/>
            <person name="Vadnala R.N."/>
            <person name="Sun S."/>
            <person name="Siddharthan R."/>
            <person name="Tellgren-Roth C."/>
            <person name="Dawson T.L."/>
            <person name="Heitman J."/>
            <person name="Sanyal K."/>
        </authorList>
    </citation>
    <scope>NUCLEOTIDE SEQUENCE [LARGE SCALE GENOMIC DNA]</scope>
    <source>
        <strain evidence="2">CBS14141</strain>
    </source>
</reference>
<proteinExistence type="predicted"/>
<sequence>MATAPASEAPKEVVDPLLLPSIVPRVRRIAQLLQESLHADATEQEPSQADPPEMDDAEPNDGLDTMSSSLALGAIADDEDMDVWAQRASTSHTSRVPAALLAQLAQETNLLRATFAHTQQAIDAAPGGDMSLAEQEHLLAQLEAYATRQEAVRTVWSEAVSQMAVDVEMQ</sequence>
<organism evidence="2 3">
    <name type="scientific">Malassezia furfur</name>
    <name type="common">Pityriasis versicolor infection agent</name>
    <name type="synonym">Pityrosporum furfur</name>
    <dbReference type="NCBI Taxonomy" id="55194"/>
    <lineage>
        <taxon>Eukaryota</taxon>
        <taxon>Fungi</taxon>
        <taxon>Dikarya</taxon>
        <taxon>Basidiomycota</taxon>
        <taxon>Ustilaginomycotina</taxon>
        <taxon>Malasseziomycetes</taxon>
        <taxon>Malasseziales</taxon>
        <taxon>Malasseziaceae</taxon>
        <taxon>Malassezia</taxon>
    </lineage>
</organism>
<gene>
    <name evidence="2" type="ORF">GLX27_000652</name>
</gene>